<evidence type="ECO:0000313" key="2">
    <source>
        <dbReference type="Proteomes" id="UP001439875"/>
    </source>
</evidence>
<keyword evidence="2" id="KW-1185">Reference proteome</keyword>
<gene>
    <name evidence="1" type="ORF">WMO40_21765</name>
</gene>
<accession>A0ACC6SGY8</accession>
<organism evidence="1 2">
    <name type="scientific">Robertmurraya yapensis</name>
    <name type="common">ex Hitch et al 2024</name>
    <dbReference type="NCBI Taxonomy" id="3133160"/>
    <lineage>
        <taxon>Bacteria</taxon>
        <taxon>Bacillati</taxon>
        <taxon>Bacillota</taxon>
        <taxon>Bacilli</taxon>
        <taxon>Bacillales</taxon>
        <taxon>Bacillaceae</taxon>
        <taxon>Robertmurraya</taxon>
    </lineage>
</organism>
<evidence type="ECO:0000313" key="1">
    <source>
        <dbReference type="EMBL" id="MEQ2529307.1"/>
    </source>
</evidence>
<dbReference type="EMBL" id="JBBMEW010000031">
    <property type="protein sequence ID" value="MEQ2529307.1"/>
    <property type="molecule type" value="Genomic_DNA"/>
</dbReference>
<proteinExistence type="predicted"/>
<sequence length="251" mass="27979">MKKILFFLVAAMAIVLAGCGSTSVSKEDVVSKALNTKINSAEITGKVDVKLGSNGENMEQSLDLSVKYSEDPFLTYVKMGTVEGDIEMYLDKDNAYMLIPGMDGWMKTPTSDTAELAELAEGQSIQEDLDKLEKFEDLFTFESVEDGYELKVQLKEDATEEEFALVQEVLKESIQDLQYEDIKINAFDYTLTLDKEYLLKSALAKLDLEVTAEGEKVQMATTADVKYTNVNKLKDFTIPTEVSENAMDVSE</sequence>
<reference evidence="1" key="1">
    <citation type="submission" date="2024-03" db="EMBL/GenBank/DDBJ databases">
        <title>Human intestinal bacterial collection.</title>
        <authorList>
            <person name="Pauvert C."/>
            <person name="Hitch T.C.A."/>
            <person name="Clavel T."/>
        </authorList>
    </citation>
    <scope>NUCLEOTIDE SEQUENCE</scope>
    <source>
        <strain evidence="1">CLA-AA-H227</strain>
    </source>
</reference>
<comment type="caution">
    <text evidence="1">The sequence shown here is derived from an EMBL/GenBank/DDBJ whole genome shotgun (WGS) entry which is preliminary data.</text>
</comment>
<protein>
    <submittedName>
        <fullName evidence="1">DUF6612 family protein</fullName>
    </submittedName>
</protein>
<dbReference type="Proteomes" id="UP001439875">
    <property type="component" value="Unassembled WGS sequence"/>
</dbReference>
<name>A0ACC6SGY8_9BACI</name>